<dbReference type="GO" id="GO:0005886">
    <property type="term" value="C:plasma membrane"/>
    <property type="evidence" value="ECO:0007669"/>
    <property type="project" value="UniProtKB-SubCell"/>
</dbReference>
<dbReference type="Proteomes" id="UP000070376">
    <property type="component" value="Unassembled WGS sequence"/>
</dbReference>
<evidence type="ECO:0000256" key="3">
    <source>
        <dbReference type="ARBA" id="ARBA00023136"/>
    </source>
</evidence>
<name>A0A133KZB3_HEYCO</name>
<evidence type="ECO:0000313" key="11">
    <source>
        <dbReference type="EMBL" id="KWZ84964.1"/>
    </source>
</evidence>
<dbReference type="PANTHER" id="PTHR32089:SF112">
    <property type="entry name" value="LYSOZYME-LIKE PROTEIN-RELATED"/>
    <property type="match status" value="1"/>
</dbReference>
<protein>
    <submittedName>
        <fullName evidence="11">Putative septum site-determining protein MinC</fullName>
    </submittedName>
</protein>
<dbReference type="PATRIC" id="fig|1398.22.peg.620"/>
<evidence type="ECO:0000256" key="6">
    <source>
        <dbReference type="PROSITE-ProRule" id="PRU00284"/>
    </source>
</evidence>
<evidence type="ECO:0000256" key="1">
    <source>
        <dbReference type="ARBA" id="ARBA00004236"/>
    </source>
</evidence>
<sequence>MLGTLSYGYLRGFRFARGYPFKKQIYRSGTRGKRMSKLLHTTAAKKALAKVERVAEKVRQVWDSQKSIEEQADSIRSLLDQELARDEYFVIVDENGVGYIHTNRLREGTIFNDKVGLAAASTNTGLLQMYPRDTGEVLIDASCPLLTDPNGKRFNLRMGRLVHQPFIGLLFGGIAVVSSAAASLAAYFFHQDLVETGSVFGITLFVSLVLSLVAYLIITHQLRHWYAVTRKISSGDLSAMVKTVGLRNEFHQIGYEINKIILGIRAMIRDFKNGSETVEQISKEQEMELQHISAAFEQISAAVQTFRGGAEIQGNSVGNANEMVEKMMEKVWEMQEEAENAVAGADEALRDASKGEQAVQLAKNQMKAIQDEASNTASNIRLVAEEAKTVMEKVSAITEISKQTNMLALNASIEAARAGEVGNGFAIVANEVRKLAEGTNVFAEHIMSSMKKTREDLEAAVAQVEHNVKAIDKGMEIVSQTGETIMQLTKSAVRTQDMVIHNRKSVQNITEEGEKLQEMIKEIKTITEDFTKTVAETNASMEIQVEGVNSIAQNATQLASEARHLNRIVKRFRDGKDAF</sequence>
<evidence type="ECO:0000256" key="5">
    <source>
        <dbReference type="ARBA" id="ARBA00029447"/>
    </source>
</evidence>
<dbReference type="SMART" id="SM00283">
    <property type="entry name" value="MA"/>
    <property type="match status" value="1"/>
</dbReference>
<dbReference type="Pfam" id="PF00015">
    <property type="entry name" value="MCPsignal"/>
    <property type="match status" value="1"/>
</dbReference>
<feature type="transmembrane region" description="Helical" evidence="8">
    <location>
        <begin position="166"/>
        <end position="190"/>
    </location>
</feature>
<evidence type="ECO:0000259" key="10">
    <source>
        <dbReference type="PROSITE" id="PS50885"/>
    </source>
</evidence>
<reference evidence="12" key="1">
    <citation type="submission" date="2016-01" db="EMBL/GenBank/DDBJ databases">
        <authorList>
            <person name="Mitreva M."/>
            <person name="Pepin K.H."/>
            <person name="Mihindukulasuriya K.A."/>
            <person name="Fulton R."/>
            <person name="Fronick C."/>
            <person name="O'Laughlin M."/>
            <person name="Miner T."/>
            <person name="Herter B."/>
            <person name="Rosa B.A."/>
            <person name="Cordes M."/>
            <person name="Tomlinson C."/>
            <person name="Wollam A."/>
            <person name="Palsikar V.B."/>
            <person name="Mardis E.R."/>
            <person name="Wilson R.K."/>
        </authorList>
    </citation>
    <scope>NUCLEOTIDE SEQUENCE [LARGE SCALE GENOMIC DNA]</scope>
    <source>
        <strain evidence="12">GED7749B</strain>
    </source>
</reference>
<comment type="similarity">
    <text evidence="5">Belongs to the methyl-accepting chemotaxis (MCP) protein family.</text>
</comment>
<accession>A0A133KZB3</accession>
<evidence type="ECO:0000256" key="2">
    <source>
        <dbReference type="ARBA" id="ARBA00022475"/>
    </source>
</evidence>
<comment type="subcellular location">
    <subcellularLocation>
        <location evidence="1">Cell membrane</location>
    </subcellularLocation>
</comment>
<evidence type="ECO:0000256" key="4">
    <source>
        <dbReference type="ARBA" id="ARBA00023224"/>
    </source>
</evidence>
<dbReference type="PANTHER" id="PTHR32089">
    <property type="entry name" value="METHYL-ACCEPTING CHEMOTAXIS PROTEIN MCPB"/>
    <property type="match status" value="1"/>
</dbReference>
<dbReference type="InterPro" id="IPR003660">
    <property type="entry name" value="HAMP_dom"/>
</dbReference>
<keyword evidence="8" id="KW-0812">Transmembrane</keyword>
<feature type="transmembrane region" description="Helical" evidence="8">
    <location>
        <begin position="196"/>
        <end position="218"/>
    </location>
</feature>
<proteinExistence type="inferred from homology"/>
<organism evidence="11 12">
    <name type="scientific">Heyndrickxia coagulans</name>
    <name type="common">Weizmannia coagulans</name>
    <dbReference type="NCBI Taxonomy" id="1398"/>
    <lineage>
        <taxon>Bacteria</taxon>
        <taxon>Bacillati</taxon>
        <taxon>Bacillota</taxon>
        <taxon>Bacilli</taxon>
        <taxon>Bacillales</taxon>
        <taxon>Bacillaceae</taxon>
        <taxon>Heyndrickxia</taxon>
    </lineage>
</organism>
<feature type="domain" description="HAMP" evidence="10">
    <location>
        <begin position="216"/>
        <end position="269"/>
    </location>
</feature>
<comment type="caution">
    <text evidence="11">The sequence shown here is derived from an EMBL/GenBank/DDBJ whole genome shotgun (WGS) entry which is preliminary data.</text>
</comment>
<feature type="coiled-coil region" evidence="7">
    <location>
        <begin position="352"/>
        <end position="379"/>
    </location>
</feature>
<dbReference type="EMBL" id="LRPN01000023">
    <property type="protein sequence ID" value="KWZ84964.1"/>
    <property type="molecule type" value="Genomic_DNA"/>
</dbReference>
<dbReference type="PROSITE" id="PS50111">
    <property type="entry name" value="CHEMOTAXIS_TRANSDUC_2"/>
    <property type="match status" value="1"/>
</dbReference>
<keyword evidence="2" id="KW-1003">Cell membrane</keyword>
<dbReference type="AlphaFoldDB" id="A0A133KZB3"/>
<keyword evidence="8" id="KW-1133">Transmembrane helix</keyword>
<dbReference type="PROSITE" id="PS50885">
    <property type="entry name" value="HAMP"/>
    <property type="match status" value="1"/>
</dbReference>
<evidence type="ECO:0000256" key="7">
    <source>
        <dbReference type="SAM" id="Coils"/>
    </source>
</evidence>
<feature type="domain" description="Methyl-accepting transducer" evidence="9">
    <location>
        <begin position="288"/>
        <end position="531"/>
    </location>
</feature>
<keyword evidence="4 6" id="KW-0807">Transducer</keyword>
<dbReference type="SUPFAM" id="SSF58104">
    <property type="entry name" value="Methyl-accepting chemotaxis protein (MCP) signaling domain"/>
    <property type="match status" value="1"/>
</dbReference>
<keyword evidence="7" id="KW-0175">Coiled coil</keyword>
<dbReference type="GO" id="GO:0007165">
    <property type="term" value="P:signal transduction"/>
    <property type="evidence" value="ECO:0007669"/>
    <property type="project" value="UniProtKB-KW"/>
</dbReference>
<evidence type="ECO:0000256" key="8">
    <source>
        <dbReference type="SAM" id="Phobius"/>
    </source>
</evidence>
<evidence type="ECO:0000313" key="12">
    <source>
        <dbReference type="Proteomes" id="UP000070376"/>
    </source>
</evidence>
<gene>
    <name evidence="11" type="ORF">HMPREF3213_00622</name>
</gene>
<dbReference type="Gene3D" id="1.10.287.950">
    <property type="entry name" value="Methyl-accepting chemotaxis protein"/>
    <property type="match status" value="1"/>
</dbReference>
<dbReference type="InterPro" id="IPR004089">
    <property type="entry name" value="MCPsignal_dom"/>
</dbReference>
<evidence type="ECO:0000259" key="9">
    <source>
        <dbReference type="PROSITE" id="PS50111"/>
    </source>
</evidence>
<keyword evidence="3 8" id="KW-0472">Membrane</keyword>